<feature type="compositionally biased region" description="Polar residues" evidence="1">
    <location>
        <begin position="17"/>
        <end position="27"/>
    </location>
</feature>
<protein>
    <submittedName>
        <fullName evidence="2">Uncharacterized protein</fullName>
    </submittedName>
</protein>
<gene>
    <name evidence="2" type="ORF">DPMN_183055</name>
</gene>
<reference evidence="2" key="1">
    <citation type="journal article" date="2019" name="bioRxiv">
        <title>The Genome of the Zebra Mussel, Dreissena polymorpha: A Resource for Invasive Species Research.</title>
        <authorList>
            <person name="McCartney M.A."/>
            <person name="Auch B."/>
            <person name="Kono T."/>
            <person name="Mallez S."/>
            <person name="Zhang Y."/>
            <person name="Obille A."/>
            <person name="Becker A."/>
            <person name="Abrahante J.E."/>
            <person name="Garbe J."/>
            <person name="Badalamenti J.P."/>
            <person name="Herman A."/>
            <person name="Mangelson H."/>
            <person name="Liachko I."/>
            <person name="Sullivan S."/>
            <person name="Sone E.D."/>
            <person name="Koren S."/>
            <person name="Silverstein K.A.T."/>
            <person name="Beckman K.B."/>
            <person name="Gohl D.M."/>
        </authorList>
    </citation>
    <scope>NUCLEOTIDE SEQUENCE</scope>
    <source>
        <strain evidence="2">Duluth1</strain>
        <tissue evidence="2">Whole animal</tissue>
    </source>
</reference>
<evidence type="ECO:0000313" key="3">
    <source>
        <dbReference type="Proteomes" id="UP000828390"/>
    </source>
</evidence>
<reference evidence="2" key="2">
    <citation type="submission" date="2020-11" db="EMBL/GenBank/DDBJ databases">
        <authorList>
            <person name="McCartney M.A."/>
            <person name="Auch B."/>
            <person name="Kono T."/>
            <person name="Mallez S."/>
            <person name="Becker A."/>
            <person name="Gohl D.M."/>
            <person name="Silverstein K.A.T."/>
            <person name="Koren S."/>
            <person name="Bechman K.B."/>
            <person name="Herman A."/>
            <person name="Abrahante J.E."/>
            <person name="Garbe J."/>
        </authorList>
    </citation>
    <scope>NUCLEOTIDE SEQUENCE</scope>
    <source>
        <strain evidence="2">Duluth1</strain>
        <tissue evidence="2">Whole animal</tissue>
    </source>
</reference>
<dbReference type="EMBL" id="JAIWYP010000010">
    <property type="protein sequence ID" value="KAH3748609.1"/>
    <property type="molecule type" value="Genomic_DNA"/>
</dbReference>
<organism evidence="2 3">
    <name type="scientific">Dreissena polymorpha</name>
    <name type="common">Zebra mussel</name>
    <name type="synonym">Mytilus polymorpha</name>
    <dbReference type="NCBI Taxonomy" id="45954"/>
    <lineage>
        <taxon>Eukaryota</taxon>
        <taxon>Metazoa</taxon>
        <taxon>Spiralia</taxon>
        <taxon>Lophotrochozoa</taxon>
        <taxon>Mollusca</taxon>
        <taxon>Bivalvia</taxon>
        <taxon>Autobranchia</taxon>
        <taxon>Heteroconchia</taxon>
        <taxon>Euheterodonta</taxon>
        <taxon>Imparidentia</taxon>
        <taxon>Neoheterodontei</taxon>
        <taxon>Myida</taxon>
        <taxon>Dreissenoidea</taxon>
        <taxon>Dreissenidae</taxon>
        <taxon>Dreissena</taxon>
    </lineage>
</organism>
<feature type="non-terminal residue" evidence="2">
    <location>
        <position position="1"/>
    </location>
</feature>
<feature type="compositionally biased region" description="Basic and acidic residues" evidence="1">
    <location>
        <begin position="56"/>
        <end position="73"/>
    </location>
</feature>
<evidence type="ECO:0000256" key="1">
    <source>
        <dbReference type="SAM" id="MobiDB-lite"/>
    </source>
</evidence>
<proteinExistence type="predicted"/>
<name>A0A9D4DJA8_DREPO</name>
<dbReference type="Proteomes" id="UP000828390">
    <property type="component" value="Unassembled WGS sequence"/>
</dbReference>
<evidence type="ECO:0000313" key="2">
    <source>
        <dbReference type="EMBL" id="KAH3748609.1"/>
    </source>
</evidence>
<accession>A0A9D4DJA8</accession>
<keyword evidence="3" id="KW-1185">Reference proteome</keyword>
<feature type="region of interest" description="Disordered" evidence="1">
    <location>
        <begin position="17"/>
        <end position="85"/>
    </location>
</feature>
<dbReference type="AlphaFoldDB" id="A0A9D4DJA8"/>
<comment type="caution">
    <text evidence="2">The sequence shown here is derived from an EMBL/GenBank/DDBJ whole genome shotgun (WGS) entry which is preliminary data.</text>
</comment>
<feature type="compositionally biased region" description="Basic and acidic residues" evidence="1">
    <location>
        <begin position="28"/>
        <end position="44"/>
    </location>
</feature>
<sequence>MTIHDTVESDGLVTVSGTLSPLSTISSKGDHSDTKATMIEDRSKSASCRNRQPTMIRREGAVRVSSEKPHKASENGPVRGFRAMSAQERTSLSLKLRVEEEAEKFSEQKSKIVK</sequence>